<evidence type="ECO:0000313" key="1">
    <source>
        <dbReference type="EMBL" id="CEG15783.1"/>
    </source>
</evidence>
<comment type="caution">
    <text evidence="1">The sequence shown here is derived from an EMBL/GenBank/DDBJ whole genome shotgun (WGS) entry which is preliminary data.</text>
</comment>
<proteinExistence type="predicted"/>
<dbReference type="EMBL" id="CCXZ01000113">
    <property type="protein sequence ID" value="CEG15783.1"/>
    <property type="molecule type" value="Genomic_DNA"/>
</dbReference>
<dbReference type="Proteomes" id="UP000052230">
    <property type="component" value="Unassembled WGS sequence"/>
</dbReference>
<accession>A0A0U5FBX4</accession>
<dbReference type="AlphaFoldDB" id="A0A0U5FBX4"/>
<reference evidence="1 2" key="1">
    <citation type="submission" date="2014-09" db="EMBL/GenBank/DDBJ databases">
        <authorList>
            <person name="Regsiter A."/>
        </authorList>
    </citation>
    <scope>NUCLEOTIDE SEQUENCE [LARGE SCALE GENOMIC DNA]</scope>
</reference>
<organism evidence="1 2">
    <name type="scientific">Xanthomonas citri pv. citri</name>
    <dbReference type="NCBI Taxonomy" id="611301"/>
    <lineage>
        <taxon>Bacteria</taxon>
        <taxon>Pseudomonadati</taxon>
        <taxon>Pseudomonadota</taxon>
        <taxon>Gammaproteobacteria</taxon>
        <taxon>Lysobacterales</taxon>
        <taxon>Lysobacteraceae</taxon>
        <taxon>Xanthomonas</taxon>
    </lineage>
</organism>
<gene>
    <name evidence="1" type="ORF">XAC3562_210247</name>
</gene>
<sequence length="126" mass="14365">MRMTSSSISSLLIKRRSTRVLIGWREPERQHANTAAKRNAMMEPAAISPVENLSHSICCKCLLIVVGGFLVNAIVWKVFVTPNHFLIRTGFVHLVQALPNFVDNPRPMSYHLYIQILLGNIKKRER</sequence>
<evidence type="ECO:0000313" key="2">
    <source>
        <dbReference type="Proteomes" id="UP000052230"/>
    </source>
</evidence>
<name>A0A0U5FBX4_XANCI</name>
<keyword evidence="2" id="KW-1185">Reference proteome</keyword>
<protein>
    <submittedName>
        <fullName evidence="1">Uncharacterized protein</fullName>
    </submittedName>
</protein>